<dbReference type="Pfam" id="PF13516">
    <property type="entry name" value="LRR_6"/>
    <property type="match status" value="8"/>
</dbReference>
<dbReference type="Gene3D" id="3.80.10.10">
    <property type="entry name" value="Ribonuclease Inhibitor"/>
    <property type="match status" value="2"/>
</dbReference>
<protein>
    <recommendedName>
        <fullName evidence="4">Mono(ADP-ribosyl)transferase</fullName>
    </recommendedName>
</protein>
<dbReference type="SUPFAM" id="SSF52047">
    <property type="entry name" value="RNI-like"/>
    <property type="match status" value="1"/>
</dbReference>
<evidence type="ECO:0000256" key="1">
    <source>
        <dbReference type="SAM" id="MobiDB-lite"/>
    </source>
</evidence>
<proteinExistence type="predicted"/>
<evidence type="ECO:0000313" key="3">
    <source>
        <dbReference type="Proteomes" id="UP000013827"/>
    </source>
</evidence>
<dbReference type="HOGENOM" id="CLU_011207_0_0_1"/>
<dbReference type="SUPFAM" id="SSF56399">
    <property type="entry name" value="ADP-ribosylation"/>
    <property type="match status" value="1"/>
</dbReference>
<dbReference type="InterPro" id="IPR032675">
    <property type="entry name" value="LRR_dom_sf"/>
</dbReference>
<dbReference type="EnsemblProtists" id="EOD05075">
    <property type="protein sequence ID" value="EOD05075"/>
    <property type="gene ID" value="EMIHUDRAFT_121492"/>
</dbReference>
<dbReference type="PaxDb" id="2903-EOD05075"/>
<reference evidence="3" key="1">
    <citation type="journal article" date="2013" name="Nature">
        <title>Pan genome of the phytoplankton Emiliania underpins its global distribution.</title>
        <authorList>
            <person name="Read B.A."/>
            <person name="Kegel J."/>
            <person name="Klute M.J."/>
            <person name="Kuo A."/>
            <person name="Lefebvre S.C."/>
            <person name="Maumus F."/>
            <person name="Mayer C."/>
            <person name="Miller J."/>
            <person name="Monier A."/>
            <person name="Salamov A."/>
            <person name="Young J."/>
            <person name="Aguilar M."/>
            <person name="Claverie J.M."/>
            <person name="Frickenhaus S."/>
            <person name="Gonzalez K."/>
            <person name="Herman E.K."/>
            <person name="Lin Y.C."/>
            <person name="Napier J."/>
            <person name="Ogata H."/>
            <person name="Sarno A.F."/>
            <person name="Shmutz J."/>
            <person name="Schroeder D."/>
            <person name="de Vargas C."/>
            <person name="Verret F."/>
            <person name="von Dassow P."/>
            <person name="Valentin K."/>
            <person name="Van de Peer Y."/>
            <person name="Wheeler G."/>
            <person name="Dacks J.B."/>
            <person name="Delwiche C.F."/>
            <person name="Dyhrman S.T."/>
            <person name="Glockner G."/>
            <person name="John U."/>
            <person name="Richards T."/>
            <person name="Worden A.Z."/>
            <person name="Zhang X."/>
            <person name="Grigoriev I.V."/>
            <person name="Allen A.E."/>
            <person name="Bidle K."/>
            <person name="Borodovsky M."/>
            <person name="Bowler C."/>
            <person name="Brownlee C."/>
            <person name="Cock J.M."/>
            <person name="Elias M."/>
            <person name="Gladyshev V.N."/>
            <person name="Groth M."/>
            <person name="Guda C."/>
            <person name="Hadaegh A."/>
            <person name="Iglesias-Rodriguez M.D."/>
            <person name="Jenkins J."/>
            <person name="Jones B.M."/>
            <person name="Lawson T."/>
            <person name="Leese F."/>
            <person name="Lindquist E."/>
            <person name="Lobanov A."/>
            <person name="Lomsadze A."/>
            <person name="Malik S.B."/>
            <person name="Marsh M.E."/>
            <person name="Mackinder L."/>
            <person name="Mock T."/>
            <person name="Mueller-Roeber B."/>
            <person name="Pagarete A."/>
            <person name="Parker M."/>
            <person name="Probert I."/>
            <person name="Quesneville H."/>
            <person name="Raines C."/>
            <person name="Rensing S.A."/>
            <person name="Riano-Pachon D.M."/>
            <person name="Richier S."/>
            <person name="Rokitta S."/>
            <person name="Shiraiwa Y."/>
            <person name="Soanes D.M."/>
            <person name="van der Giezen M."/>
            <person name="Wahlund T.M."/>
            <person name="Williams B."/>
            <person name="Wilson W."/>
            <person name="Wolfe G."/>
            <person name="Wurch L.L."/>
        </authorList>
    </citation>
    <scope>NUCLEOTIDE SEQUENCE</scope>
</reference>
<feature type="compositionally biased region" description="Acidic residues" evidence="1">
    <location>
        <begin position="69"/>
        <end position="79"/>
    </location>
</feature>
<dbReference type="PANTHER" id="PTHR24114">
    <property type="entry name" value="LEUCINE RICH REPEAT FAMILY PROTEIN"/>
    <property type="match status" value="1"/>
</dbReference>
<feature type="region of interest" description="Disordered" evidence="1">
    <location>
        <begin position="116"/>
        <end position="135"/>
    </location>
</feature>
<dbReference type="Proteomes" id="UP000013827">
    <property type="component" value="Unassembled WGS sequence"/>
</dbReference>
<feature type="region of interest" description="Disordered" evidence="1">
    <location>
        <begin position="62"/>
        <end position="89"/>
    </location>
</feature>
<dbReference type="AlphaFoldDB" id="A0A0D3I1E0"/>
<feature type="compositionally biased region" description="Basic and acidic residues" evidence="1">
    <location>
        <begin position="118"/>
        <end position="133"/>
    </location>
</feature>
<evidence type="ECO:0008006" key="4">
    <source>
        <dbReference type="Google" id="ProtNLM"/>
    </source>
</evidence>
<dbReference type="PROSITE" id="PS51996">
    <property type="entry name" value="TR_MART"/>
    <property type="match status" value="1"/>
</dbReference>
<dbReference type="PANTHER" id="PTHR24114:SF2">
    <property type="entry name" value="F-BOX DOMAIN-CONTAINING PROTEIN-RELATED"/>
    <property type="match status" value="1"/>
</dbReference>
<dbReference type="InterPro" id="IPR052394">
    <property type="entry name" value="LRR-containing"/>
</dbReference>
<sequence>MMPNSAATATSAEEYLSCWRGPLEQRLRTAVGKALAEQPKDPCAAVALELLRGTSLEERAAAISAAQAEQEDGPQDDFAGDAQVGCTASKNNETELRKLRDENKLLKEEIQSLNNQSLKEKNQSLKQDEKPSLKDQLSNVEAEHAEEWGVAGWVDSLALAKVVAEALKEPPGTTDPFKYVLSLSLADLKEKLEAVKLSEAIAETLWSAIEKLHGQSAATGAALNAKFAAEGDAFKGEMGFGGVEQFYGGVLHDSLEKLIGPPLMVEGSLFKAMQTEHCAEKDAEVPFDTSNGIEGATSKLEWEFVVAPVVEDQDSPYAERGGDFRTAHREWCRKPEPLSVFEKKMADAVNPRLVEAGQAPLIKEELVAGRLYTGPMYEKYNGVLRFSSARGADGAVLLEYASMEEVPFLQKKCGTLHLGEWAATAAGTGEPSGAVRWTWHNQYSTTIHAINSIIVKLSPLTKITPLYRGWMGATLPEAFFKPDALGFRGGVEYGFSSTTTDRAQAVHYAAGKASTVLELVMGMTDRGADITWLSQYPHEKETLLPPLMGLQVRSTGVEGSTLVVQSSISINMASLTLEQVAGKRKKLLTDMGAQMAAEVRRGVAGEAAEEAAQLVRAHLGLERCADAGGAADKRLEAPLGDEAEAYNSDPRFQAAVGDALKVKRAAVLAATMQHGGGGGLAAAMDTVLPLQASGVDLTGYDLGDGGVMVGTVVAWMESEPAALTSLKLDWGKACGRVREAVLGVVRTTRTLVALSVGEGGAMPLNPLQLNAREAVTSLDLSGKSLGSGSAAVVAAGLSVNGVLTSLNLQHNSIEDEGAAAIAEALRGNGVLKDLNLWNNGIGDEGAKALASALRVNAVLTDLNLSFNGIRDEGAAALGKALEVNGALNELNLRNNRIGPEGAKSLGGALAVNGVLTNLVLVNNNIGDEGAAALASALRVNGVLTTLKIGCNQIGEEGAKAIGGALAVNGVLTTLNLALNQIREQGAAAIAEALRGNGVLTSIDLRDNNLSDEGNKAIQGAVSGRVGFELEI</sequence>
<reference evidence="2" key="2">
    <citation type="submission" date="2024-10" db="UniProtKB">
        <authorList>
            <consortium name="EnsemblProtists"/>
        </authorList>
    </citation>
    <scope>IDENTIFICATION</scope>
</reference>
<dbReference type="KEGG" id="ehx:EMIHUDRAFT_121492"/>
<evidence type="ECO:0000313" key="2">
    <source>
        <dbReference type="EnsemblProtists" id="EOD05075"/>
    </source>
</evidence>
<keyword evidence="3" id="KW-1185">Reference proteome</keyword>
<dbReference type="GeneID" id="17251226"/>
<dbReference type="RefSeq" id="XP_005757504.1">
    <property type="nucleotide sequence ID" value="XM_005757447.1"/>
</dbReference>
<name>A0A0D3I1E0_EMIH1</name>
<dbReference type="eggNOG" id="KOG4308">
    <property type="taxonomic scope" value="Eukaryota"/>
</dbReference>
<dbReference type="SMART" id="SM00368">
    <property type="entry name" value="LRR_RI"/>
    <property type="match status" value="9"/>
</dbReference>
<organism evidence="2 3">
    <name type="scientific">Emiliania huxleyi (strain CCMP1516)</name>
    <dbReference type="NCBI Taxonomy" id="280463"/>
    <lineage>
        <taxon>Eukaryota</taxon>
        <taxon>Haptista</taxon>
        <taxon>Haptophyta</taxon>
        <taxon>Prymnesiophyceae</taxon>
        <taxon>Isochrysidales</taxon>
        <taxon>Noelaerhabdaceae</taxon>
        <taxon>Emiliania</taxon>
    </lineage>
</organism>
<dbReference type="Gene3D" id="3.90.176.10">
    <property type="entry name" value="Toxin ADP-ribosyltransferase, Chain A, domain 1"/>
    <property type="match status" value="1"/>
</dbReference>
<accession>A0A0D3I1E0</accession>
<dbReference type="InterPro" id="IPR001611">
    <property type="entry name" value="Leu-rich_rpt"/>
</dbReference>